<evidence type="ECO:0000313" key="2">
    <source>
        <dbReference type="EMBL" id="MBE4906747.1"/>
    </source>
</evidence>
<keyword evidence="1" id="KW-0472">Membrane</keyword>
<gene>
    <name evidence="2" type="ORF">IMZ08_01585</name>
</gene>
<sequence>MAGVIFITFVISILCLIGMTNYFMLSQKARVYPPKKVLLKKAGLLGVAGITLLVVGILLYSMGAK</sequence>
<evidence type="ECO:0000256" key="1">
    <source>
        <dbReference type="SAM" id="Phobius"/>
    </source>
</evidence>
<dbReference type="RefSeq" id="WP_193534242.1">
    <property type="nucleotide sequence ID" value="NZ_JADCLJ010000006.1"/>
</dbReference>
<dbReference type="Pfam" id="PF26302">
    <property type="entry name" value="YhzF"/>
    <property type="match status" value="1"/>
</dbReference>
<comment type="caution">
    <text evidence="2">The sequence shown here is derived from an EMBL/GenBank/DDBJ whole genome shotgun (WGS) entry which is preliminary data.</text>
</comment>
<keyword evidence="1" id="KW-0812">Transmembrane</keyword>
<organism evidence="2 3">
    <name type="scientific">Litchfieldia luteola</name>
    <dbReference type="NCBI Taxonomy" id="682179"/>
    <lineage>
        <taxon>Bacteria</taxon>
        <taxon>Bacillati</taxon>
        <taxon>Bacillota</taxon>
        <taxon>Bacilli</taxon>
        <taxon>Bacillales</taxon>
        <taxon>Bacillaceae</taxon>
        <taxon>Litchfieldia</taxon>
    </lineage>
</organism>
<feature type="transmembrane region" description="Helical" evidence="1">
    <location>
        <begin position="6"/>
        <end position="25"/>
    </location>
</feature>
<evidence type="ECO:0000313" key="3">
    <source>
        <dbReference type="Proteomes" id="UP001516662"/>
    </source>
</evidence>
<reference evidence="2 3" key="1">
    <citation type="submission" date="2020-10" db="EMBL/GenBank/DDBJ databases">
        <title>Bacillus sp. HD4P25, an endophyte from a halophyte.</title>
        <authorList>
            <person name="Sun J.-Q."/>
        </authorList>
    </citation>
    <scope>NUCLEOTIDE SEQUENCE [LARGE SCALE GENOMIC DNA]</scope>
    <source>
        <strain evidence="2 3">YIM 93174</strain>
    </source>
</reference>
<feature type="transmembrane region" description="Helical" evidence="1">
    <location>
        <begin position="37"/>
        <end position="60"/>
    </location>
</feature>
<dbReference type="Proteomes" id="UP001516662">
    <property type="component" value="Unassembled WGS sequence"/>
</dbReference>
<keyword evidence="1" id="KW-1133">Transmembrane helix</keyword>
<name>A0ABR9QE26_9BACI</name>
<accession>A0ABR9QE26</accession>
<dbReference type="InterPro" id="IPR058724">
    <property type="entry name" value="YhzF"/>
</dbReference>
<proteinExistence type="predicted"/>
<keyword evidence="3" id="KW-1185">Reference proteome</keyword>
<protein>
    <submittedName>
        <fullName evidence="2">Uncharacterized protein</fullName>
    </submittedName>
</protein>
<dbReference type="EMBL" id="JADCLJ010000006">
    <property type="protein sequence ID" value="MBE4906747.1"/>
    <property type="molecule type" value="Genomic_DNA"/>
</dbReference>